<dbReference type="GO" id="GO:0005737">
    <property type="term" value="C:cytoplasm"/>
    <property type="evidence" value="ECO:0007669"/>
    <property type="project" value="TreeGrafter"/>
</dbReference>
<dbReference type="GO" id="GO:0003924">
    <property type="term" value="F:GTPase activity"/>
    <property type="evidence" value="ECO:0007669"/>
    <property type="project" value="InterPro"/>
</dbReference>
<protein>
    <submittedName>
        <fullName evidence="5">G protein alpha chain</fullName>
    </submittedName>
</protein>
<dbReference type="Pfam" id="PF00503">
    <property type="entry name" value="G-alpha"/>
    <property type="match status" value="1"/>
</dbReference>
<dbReference type="Gene3D" id="3.40.50.300">
    <property type="entry name" value="P-loop containing nucleotide triphosphate hydrolases"/>
    <property type="match status" value="1"/>
</dbReference>
<evidence type="ECO:0000313" key="5">
    <source>
        <dbReference type="EMBL" id="KAK6984835.1"/>
    </source>
</evidence>
<dbReference type="Proteomes" id="UP001362999">
    <property type="component" value="Unassembled WGS sequence"/>
</dbReference>
<evidence type="ECO:0000256" key="3">
    <source>
        <dbReference type="ARBA" id="ARBA00023224"/>
    </source>
</evidence>
<name>A0AAV9ZKY4_9AGAR</name>
<dbReference type="EMBL" id="JAWWNJ010000134">
    <property type="protein sequence ID" value="KAK6984835.1"/>
    <property type="molecule type" value="Genomic_DNA"/>
</dbReference>
<gene>
    <name evidence="5" type="ORF">R3P38DRAFT_3374934</name>
</gene>
<dbReference type="SUPFAM" id="SSF47895">
    <property type="entry name" value="Transducin (alpha subunit), insertion domain"/>
    <property type="match status" value="1"/>
</dbReference>
<dbReference type="GO" id="GO:0005834">
    <property type="term" value="C:heterotrimeric G-protein complex"/>
    <property type="evidence" value="ECO:0007669"/>
    <property type="project" value="TreeGrafter"/>
</dbReference>
<dbReference type="SMART" id="SM00275">
    <property type="entry name" value="G_alpha"/>
    <property type="match status" value="1"/>
</dbReference>
<dbReference type="PANTHER" id="PTHR10218:SF360">
    <property type="entry name" value="GUANINE NUCLEOTIDE-BINDING PROTEIN SUBUNIT ALPHA HOMOLOG"/>
    <property type="match status" value="1"/>
</dbReference>
<sequence length="643" mass="72846">MAIKSPRHGTYGGTHQVQNSILLFLVRSNVPSSHSQPLWTRGRTNGHSHIHLFLAFFQYTTFGSFPFLPMPPFVRRETHSTTFSWWSDNNPGLLGPTLNLHTLAKPLLKLLYHRQAMTFIERSRGSPLSNETLTTLSSYLPLNYVAASTKIAILAELIDRVEMKTEDIQAIVNSPVWTQVPQLIKSDNSEIWSLASQVFVLGDESVSVTSNPPSVLVPPPLPTFPHPPRIWRRELSRGIDDALILERQSQKRSELQNLKIILLGPEQSGKTTLIKGLRSCLAPTGFNAEAESWRPVIRLNLVRSINAIINLLLPQPCPTCNRHHDPDPAVYIAGELLRSASNIADTLREVEKTLFRSIAQPGELVNVGWYRLNQIAEFSVPSVLRPFCRENMKEDEARAASMLSSCVSDMCAVWAADEVQQMLAEQNLWLENQAGFFLDDLKRICDAEYVPTTNDILRVRVYNPSSVSPKMHVIEGEAPFPWAFASLTVYKMKLTSLTSDRVDSLLFLIPMSAFDEIDEENDGNINRLEKCLNHWRSVCGNKLLSRVRFAAYLNKIDILARKLQSGKQFGEYMSCYRDQPNDVESTLLYISRKVKEIHKAESPHRRELQLYRICTADLKDATTIMHGLRTEIIAKTLDQCQFL</sequence>
<dbReference type="PROSITE" id="PS51882">
    <property type="entry name" value="G_ALPHA"/>
    <property type="match status" value="1"/>
</dbReference>
<organism evidence="5 6">
    <name type="scientific">Favolaschia claudopus</name>
    <dbReference type="NCBI Taxonomy" id="2862362"/>
    <lineage>
        <taxon>Eukaryota</taxon>
        <taxon>Fungi</taxon>
        <taxon>Dikarya</taxon>
        <taxon>Basidiomycota</taxon>
        <taxon>Agaricomycotina</taxon>
        <taxon>Agaricomycetes</taxon>
        <taxon>Agaricomycetidae</taxon>
        <taxon>Agaricales</taxon>
        <taxon>Marasmiineae</taxon>
        <taxon>Mycenaceae</taxon>
        <taxon>Favolaschia</taxon>
    </lineage>
</organism>
<dbReference type="PRINTS" id="PR00318">
    <property type="entry name" value="GPROTEINA"/>
</dbReference>
<keyword evidence="1 4" id="KW-0547">Nucleotide-binding</keyword>
<proteinExistence type="predicted"/>
<dbReference type="GO" id="GO:0001664">
    <property type="term" value="F:G protein-coupled receptor binding"/>
    <property type="evidence" value="ECO:0007669"/>
    <property type="project" value="TreeGrafter"/>
</dbReference>
<dbReference type="InterPro" id="IPR001019">
    <property type="entry name" value="Gprotein_alpha_su"/>
</dbReference>
<accession>A0AAV9ZKY4</accession>
<keyword evidence="3" id="KW-0807">Transducer</keyword>
<comment type="caution">
    <text evidence="5">The sequence shown here is derived from an EMBL/GenBank/DDBJ whole genome shotgun (WGS) entry which is preliminary data.</text>
</comment>
<dbReference type="GO" id="GO:0007188">
    <property type="term" value="P:adenylate cyclase-modulating G protein-coupled receptor signaling pathway"/>
    <property type="evidence" value="ECO:0007669"/>
    <property type="project" value="TreeGrafter"/>
</dbReference>
<dbReference type="GO" id="GO:0031683">
    <property type="term" value="F:G-protein beta/gamma-subunit complex binding"/>
    <property type="evidence" value="ECO:0007669"/>
    <property type="project" value="InterPro"/>
</dbReference>
<dbReference type="InterPro" id="IPR027417">
    <property type="entry name" value="P-loop_NTPase"/>
</dbReference>
<dbReference type="GO" id="GO:0005525">
    <property type="term" value="F:GTP binding"/>
    <property type="evidence" value="ECO:0007669"/>
    <property type="project" value="UniProtKB-KW"/>
</dbReference>
<evidence type="ECO:0000256" key="1">
    <source>
        <dbReference type="ARBA" id="ARBA00022741"/>
    </source>
</evidence>
<feature type="binding site" evidence="4">
    <location>
        <begin position="554"/>
        <end position="557"/>
    </location>
    <ligand>
        <name>GTP</name>
        <dbReference type="ChEBI" id="CHEBI:37565"/>
    </ligand>
</feature>
<dbReference type="AlphaFoldDB" id="A0AAV9ZKY4"/>
<reference evidence="5 6" key="1">
    <citation type="journal article" date="2024" name="J Genomics">
        <title>Draft genome sequencing and assembly of Favolaschia claudopus CIRM-BRFM 2984 isolated from oak limbs.</title>
        <authorList>
            <person name="Navarro D."/>
            <person name="Drula E."/>
            <person name="Chaduli D."/>
            <person name="Cazenave R."/>
            <person name="Ahrendt S."/>
            <person name="Wang J."/>
            <person name="Lipzen A."/>
            <person name="Daum C."/>
            <person name="Barry K."/>
            <person name="Grigoriev I.V."/>
            <person name="Favel A."/>
            <person name="Rosso M.N."/>
            <person name="Martin F."/>
        </authorList>
    </citation>
    <scope>NUCLEOTIDE SEQUENCE [LARGE SCALE GENOMIC DNA]</scope>
    <source>
        <strain evidence="5 6">CIRM-BRFM 2984</strain>
    </source>
</reference>
<keyword evidence="2 4" id="KW-0342">GTP-binding</keyword>
<dbReference type="PANTHER" id="PTHR10218">
    <property type="entry name" value="GTP-BINDING PROTEIN ALPHA SUBUNIT"/>
    <property type="match status" value="1"/>
</dbReference>
<dbReference type="InterPro" id="IPR011025">
    <property type="entry name" value="GproteinA_insert"/>
</dbReference>
<dbReference type="SUPFAM" id="SSF52540">
    <property type="entry name" value="P-loop containing nucleoside triphosphate hydrolases"/>
    <property type="match status" value="1"/>
</dbReference>
<keyword evidence="6" id="KW-1185">Reference proteome</keyword>
<dbReference type="Gene3D" id="1.10.400.10">
    <property type="entry name" value="GI Alpha 1, domain 2-like"/>
    <property type="match status" value="1"/>
</dbReference>
<evidence type="ECO:0000313" key="6">
    <source>
        <dbReference type="Proteomes" id="UP001362999"/>
    </source>
</evidence>
<evidence type="ECO:0000256" key="4">
    <source>
        <dbReference type="PIRSR" id="PIRSR601019-1"/>
    </source>
</evidence>
<evidence type="ECO:0000256" key="2">
    <source>
        <dbReference type="ARBA" id="ARBA00023134"/>
    </source>
</evidence>